<dbReference type="InterPro" id="IPR001077">
    <property type="entry name" value="COMT_C"/>
</dbReference>
<dbReference type="Gene3D" id="3.40.50.150">
    <property type="entry name" value="Vaccinia Virus protein VP39"/>
    <property type="match status" value="1"/>
</dbReference>
<evidence type="ECO:0000256" key="2">
    <source>
        <dbReference type="ARBA" id="ARBA00022679"/>
    </source>
</evidence>
<dbReference type="OrthoDB" id="1606438at2759"/>
<dbReference type="InterPro" id="IPR036390">
    <property type="entry name" value="WH_DNA-bd_sf"/>
</dbReference>
<feature type="domain" description="O-methyltransferase C-terminal" evidence="4">
    <location>
        <begin position="189"/>
        <end position="389"/>
    </location>
</feature>
<proteinExistence type="predicted"/>
<comment type="caution">
    <text evidence="5">The sequence shown here is derived from an EMBL/GenBank/DDBJ whole genome shotgun (WGS) entry which is preliminary data.</text>
</comment>
<dbReference type="GO" id="GO:0008171">
    <property type="term" value="F:O-methyltransferase activity"/>
    <property type="evidence" value="ECO:0007669"/>
    <property type="project" value="InterPro"/>
</dbReference>
<dbReference type="AlphaFoldDB" id="A0A0G0APB6"/>
<dbReference type="InterPro" id="IPR029063">
    <property type="entry name" value="SAM-dependent_MTases_sf"/>
</dbReference>
<sequence>MSSLVALAEELLAQAKEVEQLLEQNNLPPTSFDKDTLELLPDSAQKLRWDLLDTSHTITQLLRGARLSGLDIAFGWTDQLILRIIWRYRLASAVPLDGTATYDEISATSGLGRSLVTRTIRSAMTLNIFDEPEPGRICHTAISRLLAADDGYYSAIGLQLEDIGPASLKLIEAWQKFGDDAGEPEQSAFSLQNGGRSLFKVLAEEPERANRFDGAMKYCVEDKDFNFFDIINGFDWSTLDKPGARLVDLGGGYGQISQALAKKTQNLSFTIHDLPHVVEKGRKLLPTEFSERISFQEQNFMEPQRSENPPDAYLISRCLHNWSDHHSAIILRALIPALRKGSKILIWDSVLEDRPVKKLSGKFNFQQDFIMATISNGKDRSAEEFRRVLELSDPRFTMEGVRRPEGCKLAMVEVTWNP</sequence>
<dbReference type="EMBL" id="JOKZ01000027">
    <property type="protein sequence ID" value="KKP06374.1"/>
    <property type="molecule type" value="Genomic_DNA"/>
</dbReference>
<accession>A0A0G0APB6</accession>
<keyword evidence="2 5" id="KW-0808">Transferase</keyword>
<keyword evidence="3" id="KW-0949">S-adenosyl-L-methionine</keyword>
<keyword evidence="1 5" id="KW-0489">Methyltransferase</keyword>
<dbReference type="PANTHER" id="PTHR43712:SF16">
    <property type="entry name" value="O-METHYLTRANSFERASE ELCB"/>
    <property type="match status" value="1"/>
</dbReference>
<dbReference type="Proteomes" id="UP000034112">
    <property type="component" value="Unassembled WGS sequence"/>
</dbReference>
<evidence type="ECO:0000259" key="4">
    <source>
        <dbReference type="Pfam" id="PF00891"/>
    </source>
</evidence>
<name>A0A0G0APB6_TRIHA</name>
<dbReference type="Pfam" id="PF00891">
    <property type="entry name" value="Methyltransf_2"/>
    <property type="match status" value="1"/>
</dbReference>
<protein>
    <submittedName>
        <fullName evidence="5">O-methyltransferase</fullName>
    </submittedName>
</protein>
<dbReference type="InterPro" id="IPR036388">
    <property type="entry name" value="WH-like_DNA-bd_sf"/>
</dbReference>
<dbReference type="Gene3D" id="1.10.10.10">
    <property type="entry name" value="Winged helix-like DNA-binding domain superfamily/Winged helix DNA-binding domain"/>
    <property type="match status" value="1"/>
</dbReference>
<dbReference type="SUPFAM" id="SSF46785">
    <property type="entry name" value="Winged helix' DNA-binding domain"/>
    <property type="match status" value="1"/>
</dbReference>
<dbReference type="PANTHER" id="PTHR43712">
    <property type="entry name" value="PUTATIVE (AFU_ORTHOLOGUE AFUA_4G14580)-RELATED"/>
    <property type="match status" value="1"/>
</dbReference>
<dbReference type="GO" id="GO:0032259">
    <property type="term" value="P:methylation"/>
    <property type="evidence" value="ECO:0007669"/>
    <property type="project" value="UniProtKB-KW"/>
</dbReference>
<organism evidence="5 6">
    <name type="scientific">Trichoderma harzianum</name>
    <name type="common">Hypocrea lixii</name>
    <dbReference type="NCBI Taxonomy" id="5544"/>
    <lineage>
        <taxon>Eukaryota</taxon>
        <taxon>Fungi</taxon>
        <taxon>Dikarya</taxon>
        <taxon>Ascomycota</taxon>
        <taxon>Pezizomycotina</taxon>
        <taxon>Sordariomycetes</taxon>
        <taxon>Hypocreomycetidae</taxon>
        <taxon>Hypocreales</taxon>
        <taxon>Hypocreaceae</taxon>
        <taxon>Trichoderma</taxon>
    </lineage>
</organism>
<dbReference type="SUPFAM" id="SSF53335">
    <property type="entry name" value="S-adenosyl-L-methionine-dependent methyltransferases"/>
    <property type="match status" value="1"/>
</dbReference>
<evidence type="ECO:0000313" key="5">
    <source>
        <dbReference type="EMBL" id="KKP06374.1"/>
    </source>
</evidence>
<evidence type="ECO:0000256" key="1">
    <source>
        <dbReference type="ARBA" id="ARBA00022603"/>
    </source>
</evidence>
<dbReference type="OMA" id="CHTAISR"/>
<evidence type="ECO:0000313" key="6">
    <source>
        <dbReference type="Proteomes" id="UP000034112"/>
    </source>
</evidence>
<dbReference type="InterPro" id="IPR016461">
    <property type="entry name" value="COMT-like"/>
</dbReference>
<gene>
    <name evidence="5" type="ORF">THAR02_01522</name>
</gene>
<dbReference type="CDD" id="cd02440">
    <property type="entry name" value="AdoMet_MTases"/>
    <property type="match status" value="1"/>
</dbReference>
<reference evidence="6" key="1">
    <citation type="journal article" date="2015" name="Genome Announc.">
        <title>Draft whole-genome sequence of the biocontrol agent Trichoderma harzianum T6776.</title>
        <authorList>
            <person name="Baroncelli R."/>
            <person name="Piaggeschi G."/>
            <person name="Fiorini L."/>
            <person name="Bertolini E."/>
            <person name="Zapparata A."/>
            <person name="Pe M.E."/>
            <person name="Sarrocco S."/>
            <person name="Vannacci G."/>
        </authorList>
    </citation>
    <scope>NUCLEOTIDE SEQUENCE [LARGE SCALE GENOMIC DNA]</scope>
    <source>
        <strain evidence="6">T6776</strain>
    </source>
</reference>
<dbReference type="PROSITE" id="PS51683">
    <property type="entry name" value="SAM_OMT_II"/>
    <property type="match status" value="1"/>
</dbReference>
<evidence type="ECO:0000256" key="3">
    <source>
        <dbReference type="ARBA" id="ARBA00022691"/>
    </source>
</evidence>